<reference evidence="1" key="1">
    <citation type="submission" date="2020-12" db="EMBL/GenBank/DDBJ databases">
        <title>Desulfobium dissulfuricans gen. nov., sp. nov., a novel mesophilic, sulfate-reducing bacterium isolated from a deep-sea hydrothermal vent.</title>
        <authorList>
            <person name="Hashimoto Y."/>
            <person name="Tame A."/>
            <person name="Sawayama S."/>
            <person name="Miyazaki J."/>
            <person name="Takai K."/>
            <person name="Nakagawa S."/>
        </authorList>
    </citation>
    <scope>NUCLEOTIDE SEQUENCE</scope>
    <source>
        <strain evidence="1">GF1</strain>
    </source>
</reference>
<evidence type="ECO:0000313" key="2">
    <source>
        <dbReference type="Proteomes" id="UP001063350"/>
    </source>
</evidence>
<evidence type="ECO:0000313" key="1">
    <source>
        <dbReference type="EMBL" id="BCO09333.1"/>
    </source>
</evidence>
<proteinExistence type="predicted"/>
<sequence length="55" mass="5877">MPENAVASAGTDGVGLGYMKLWDCIMIMEFVTTMSESAAGLIGHIILEMKLTEKA</sequence>
<accession>A0A915U0Q0</accession>
<gene>
    <name evidence="1" type="ORF">GF1_17090</name>
</gene>
<dbReference type="KEGG" id="ddu:GF1_17090"/>
<dbReference type="Proteomes" id="UP001063350">
    <property type="component" value="Chromosome"/>
</dbReference>
<name>A0A915U0Q0_9BACT</name>
<keyword evidence="2" id="KW-1185">Reference proteome</keyword>
<protein>
    <submittedName>
        <fullName evidence="1">Uncharacterized protein</fullName>
    </submittedName>
</protein>
<organism evidence="1 2">
    <name type="scientific">Desulfolithobacter dissulfuricans</name>
    <dbReference type="NCBI Taxonomy" id="2795293"/>
    <lineage>
        <taxon>Bacteria</taxon>
        <taxon>Pseudomonadati</taxon>
        <taxon>Thermodesulfobacteriota</taxon>
        <taxon>Desulfobulbia</taxon>
        <taxon>Desulfobulbales</taxon>
        <taxon>Desulfobulbaceae</taxon>
        <taxon>Desulfolithobacter</taxon>
    </lineage>
</organism>
<dbReference type="EMBL" id="AP024233">
    <property type="protein sequence ID" value="BCO09333.1"/>
    <property type="molecule type" value="Genomic_DNA"/>
</dbReference>
<dbReference type="AlphaFoldDB" id="A0A915U0Q0"/>